<evidence type="ECO:0000313" key="2">
    <source>
        <dbReference type="Proteomes" id="UP000183376"/>
    </source>
</evidence>
<gene>
    <name evidence="1" type="ORF">SAMN04489726_6369</name>
</gene>
<dbReference type="EMBL" id="LT629701">
    <property type="protein sequence ID" value="SDN38622.1"/>
    <property type="molecule type" value="Genomic_DNA"/>
</dbReference>
<dbReference type="AlphaFoldDB" id="A0A1H0AYV1"/>
<accession>A0A1H0AYV1</accession>
<protein>
    <submittedName>
        <fullName evidence="1">Uncharacterized protein</fullName>
    </submittedName>
</protein>
<sequence length="84" mass="9190">MIRGVTRAYSSRFLRTVPTMAFPAGRLLAVVSGRIYLLASDGWDPLATPRPHSALPIERSEAEALCRRLGHPIGVLDSVPEADY</sequence>
<proteinExistence type="predicted"/>
<dbReference type="OrthoDB" id="3694154at2"/>
<organism evidence="1 2">
    <name type="scientific">Allokutzneria albata</name>
    <name type="common">Kibdelosporangium albatum</name>
    <dbReference type="NCBI Taxonomy" id="211114"/>
    <lineage>
        <taxon>Bacteria</taxon>
        <taxon>Bacillati</taxon>
        <taxon>Actinomycetota</taxon>
        <taxon>Actinomycetes</taxon>
        <taxon>Pseudonocardiales</taxon>
        <taxon>Pseudonocardiaceae</taxon>
        <taxon>Allokutzneria</taxon>
    </lineage>
</organism>
<keyword evidence="2" id="KW-1185">Reference proteome</keyword>
<evidence type="ECO:0000313" key="1">
    <source>
        <dbReference type="EMBL" id="SDN38622.1"/>
    </source>
</evidence>
<dbReference type="Proteomes" id="UP000183376">
    <property type="component" value="Chromosome I"/>
</dbReference>
<name>A0A1H0AYV1_ALLAB</name>
<dbReference type="STRING" id="211114.SAMN04489726_6369"/>
<reference evidence="1 2" key="1">
    <citation type="submission" date="2016-10" db="EMBL/GenBank/DDBJ databases">
        <authorList>
            <person name="de Groot N.N."/>
        </authorList>
    </citation>
    <scope>NUCLEOTIDE SEQUENCE [LARGE SCALE GENOMIC DNA]</scope>
    <source>
        <strain evidence="1 2">DSM 44149</strain>
    </source>
</reference>